<dbReference type="PROSITE" id="PS50076">
    <property type="entry name" value="DNAJ_2"/>
    <property type="match status" value="1"/>
</dbReference>
<feature type="domain" description="J" evidence="13">
    <location>
        <begin position="5"/>
        <end position="69"/>
    </location>
</feature>
<dbReference type="KEGG" id="mhs:MOS_037"/>
<comment type="cofactor">
    <cofactor evidence="11">
        <name>Zn(2+)</name>
        <dbReference type="ChEBI" id="CHEBI:29105"/>
    </cofactor>
    <text evidence="11">Binds 2 Zn(2+) ions per monomer.</text>
</comment>
<feature type="binding site" evidence="11">
    <location>
        <position position="212"/>
    </location>
    <ligand>
        <name>Zn(2+)</name>
        <dbReference type="ChEBI" id="CHEBI:29105"/>
        <label>1</label>
    </ligand>
</feature>
<evidence type="ECO:0000256" key="12">
    <source>
        <dbReference type="PROSITE-ProRule" id="PRU00546"/>
    </source>
</evidence>
<dbReference type="InterPro" id="IPR036869">
    <property type="entry name" value="J_dom_sf"/>
</dbReference>
<gene>
    <name evidence="11 15" type="primary">dnaJ</name>
    <name evidence="15" type="ORF">MOS_037</name>
</gene>
<evidence type="ECO:0000313" key="16">
    <source>
        <dbReference type="Proteomes" id="UP000009399"/>
    </source>
</evidence>
<dbReference type="Proteomes" id="UP000009399">
    <property type="component" value="Chromosome"/>
</dbReference>
<dbReference type="PROSITE" id="PS00636">
    <property type="entry name" value="DNAJ_1"/>
    <property type="match status" value="1"/>
</dbReference>
<dbReference type="PANTHER" id="PTHR43096:SF48">
    <property type="entry name" value="CHAPERONE PROTEIN DNAJ"/>
    <property type="match status" value="1"/>
</dbReference>
<evidence type="ECO:0000259" key="14">
    <source>
        <dbReference type="PROSITE" id="PS51188"/>
    </source>
</evidence>
<dbReference type="AlphaFoldDB" id="A0AAI8AM88"/>
<dbReference type="NCBIfam" id="TIGR02349">
    <property type="entry name" value="DnaJ_bact"/>
    <property type="match status" value="1"/>
</dbReference>
<dbReference type="InterPro" id="IPR036410">
    <property type="entry name" value="HSP_DnaJ_Cys-rich_dom_sf"/>
</dbReference>
<dbReference type="Gene3D" id="2.60.260.20">
    <property type="entry name" value="Urease metallochaperone UreE, N-terminal domain"/>
    <property type="match status" value="2"/>
</dbReference>
<dbReference type="CDD" id="cd10719">
    <property type="entry name" value="DnaJ_zf"/>
    <property type="match status" value="1"/>
</dbReference>
<reference evidence="15 16" key="1">
    <citation type="journal article" date="2013" name="Genome Announc.">
        <title>Complete Genome Sequence of Mycoplasma hyorhinis Strain SK76.</title>
        <authorList>
            <person name="Goodison S."/>
            <person name="Urquidi V."/>
            <person name="Kumar D."/>
            <person name="Reyes L."/>
            <person name="Rosser C.J."/>
        </authorList>
    </citation>
    <scope>NUCLEOTIDE SEQUENCE [LARGE SCALE GENOMIC DNA]</scope>
    <source>
        <strain evidence="15 16">SK76</strain>
    </source>
</reference>
<dbReference type="InterPro" id="IPR008971">
    <property type="entry name" value="HSP40/DnaJ_pept-bd"/>
</dbReference>
<feature type="binding site" evidence="11">
    <location>
        <position position="209"/>
    </location>
    <ligand>
        <name>Zn(2+)</name>
        <dbReference type="ChEBI" id="CHEBI:29105"/>
        <label>1</label>
    </ligand>
</feature>
<dbReference type="InterPro" id="IPR018253">
    <property type="entry name" value="DnaJ_domain_CS"/>
</dbReference>
<evidence type="ECO:0000256" key="7">
    <source>
        <dbReference type="ARBA" id="ARBA00023016"/>
    </source>
</evidence>
<keyword evidence="3 11" id="KW-0479">Metal-binding</keyword>
<dbReference type="HAMAP" id="MF_01152">
    <property type="entry name" value="DnaJ"/>
    <property type="match status" value="1"/>
</dbReference>
<comment type="function">
    <text evidence="11">Participates actively in the response to hyperosmotic and heat shock by preventing the aggregation of stress-denatured proteins and by disaggregating proteins, also in an autonomous, DnaK-independent fashion. Unfolded proteins bind initially to DnaJ; upon interaction with the DnaJ-bound protein, DnaK hydrolyzes its bound ATP, resulting in the formation of a stable complex. GrpE releases ADP from DnaK; ATP binding to DnaK triggers the release of the substrate protein, thus completing the reaction cycle. Several rounds of ATP-dependent interactions between DnaJ, DnaK and GrpE are required for fully efficient folding. Also involved, together with DnaK and GrpE, in the DNA replication of plasmids through activation of initiation proteins.</text>
</comment>
<feature type="domain" description="CR-type" evidence="14">
    <location>
        <begin position="138"/>
        <end position="221"/>
    </location>
</feature>
<feature type="binding site" evidence="11">
    <location>
        <position position="151"/>
    </location>
    <ligand>
        <name>Zn(2+)</name>
        <dbReference type="ChEBI" id="CHEBI:29105"/>
        <label>1</label>
    </ligand>
</feature>
<dbReference type="CDD" id="cd10747">
    <property type="entry name" value="DnaJ_C"/>
    <property type="match status" value="1"/>
</dbReference>
<organism evidence="15 16">
    <name type="scientific">Mesomycoplasma hyorhinis SK76</name>
    <dbReference type="NCBI Taxonomy" id="1118964"/>
    <lineage>
        <taxon>Bacteria</taxon>
        <taxon>Bacillati</taxon>
        <taxon>Mycoplasmatota</taxon>
        <taxon>Mycoplasmoidales</taxon>
        <taxon>Metamycoplasmataceae</taxon>
        <taxon>Mesomycoplasma</taxon>
    </lineage>
</organism>
<proteinExistence type="inferred from homology"/>
<dbReference type="EMBL" id="CP003914">
    <property type="protein sequence ID" value="AFX73969.1"/>
    <property type="molecule type" value="Genomic_DNA"/>
</dbReference>
<comment type="similarity">
    <text evidence="9 11">Belongs to the DnaJ family.</text>
</comment>
<dbReference type="GO" id="GO:0051082">
    <property type="term" value="F:unfolded protein binding"/>
    <property type="evidence" value="ECO:0007669"/>
    <property type="project" value="UniProtKB-UniRule"/>
</dbReference>
<keyword evidence="4 11" id="KW-0677">Repeat</keyword>
<comment type="subunit">
    <text evidence="11">Homodimer.</text>
</comment>
<dbReference type="SUPFAM" id="SSF46565">
    <property type="entry name" value="Chaperone J-domain"/>
    <property type="match status" value="1"/>
</dbReference>
<keyword evidence="5 11" id="KW-0863">Zinc-finger</keyword>
<comment type="domain">
    <text evidence="11">The J domain is necessary and sufficient to stimulate DnaK ATPase activity. Zinc center 1 plays an important role in the autonomous, DnaK-independent chaperone activity of DnaJ. Zinc center 2 is essential for interaction with DnaK and for DnaJ activity.</text>
</comment>
<comment type="caution">
    <text evidence="11">Lacks conserved residue(s) required for the propagation of feature annotation.</text>
</comment>
<dbReference type="GO" id="GO:0006260">
    <property type="term" value="P:DNA replication"/>
    <property type="evidence" value="ECO:0007669"/>
    <property type="project" value="UniProtKB-KW"/>
</dbReference>
<dbReference type="Pfam" id="PF00684">
    <property type="entry name" value="DnaJ_CXXCXGXG"/>
    <property type="match status" value="1"/>
</dbReference>
<dbReference type="SMART" id="SM00271">
    <property type="entry name" value="DnaJ"/>
    <property type="match status" value="1"/>
</dbReference>
<dbReference type="InterPro" id="IPR002939">
    <property type="entry name" value="DnaJ_C"/>
</dbReference>
<keyword evidence="2 11" id="KW-0235">DNA replication</keyword>
<evidence type="ECO:0000256" key="10">
    <source>
        <dbReference type="ARBA" id="ARBA00067609"/>
    </source>
</evidence>
<sequence length="372" mass="41051">MSKKDYYEVLGISKSATEAEIKKAYRSLAMKYHPDKNKEKDAEAKFKEINEAYEILSDKDKRAKYDQFGHSAFDPNSGFGGGSYSQGFSGFSDFFSDMFSDFGSGFGFNNSSRQTNRPIKGSNYQANVTISFIESILGKTIKQDLDKYETCPTCDGLGAESKNDLLECSNCHGSGFVEEYVSLGAFGKMKNTTVCSKCAGQGKIITKKCSQCKGQKIVKVTKNIDIAIPAGIRNGDSMTLTGFGGPGQNKGPSGDLYIKINVANHKHYTRAGNDIHLTLPVSVVDIIQENAVEVPTPYGMETISLKNNNKSGDVITIYHKGAKDPRNKNIIGDFKVHLELYVPELSRSEKKDLSQIFKSVKDKTKAKWLKDF</sequence>
<evidence type="ECO:0000256" key="3">
    <source>
        <dbReference type="ARBA" id="ARBA00022723"/>
    </source>
</evidence>
<evidence type="ECO:0000313" key="15">
    <source>
        <dbReference type="EMBL" id="AFX73969.1"/>
    </source>
</evidence>
<dbReference type="RefSeq" id="WP_013301870.1">
    <property type="nucleotide sequence ID" value="NC_019552.1"/>
</dbReference>
<feature type="binding site" evidence="11">
    <location>
        <position position="154"/>
    </location>
    <ligand>
        <name>Zn(2+)</name>
        <dbReference type="ChEBI" id="CHEBI:29105"/>
        <label>1</label>
    </ligand>
</feature>
<feature type="binding site" evidence="11">
    <location>
        <position position="171"/>
    </location>
    <ligand>
        <name>Zn(2+)</name>
        <dbReference type="ChEBI" id="CHEBI:29105"/>
        <label>2</label>
    </ligand>
</feature>
<dbReference type="InterPro" id="IPR001623">
    <property type="entry name" value="DnaJ_domain"/>
</dbReference>
<dbReference type="GO" id="GO:0005737">
    <property type="term" value="C:cytoplasm"/>
    <property type="evidence" value="ECO:0007669"/>
    <property type="project" value="UniProtKB-SubCell"/>
</dbReference>
<dbReference type="FunFam" id="2.10.230.10:FF:000002">
    <property type="entry name" value="Molecular chaperone DnaJ"/>
    <property type="match status" value="1"/>
</dbReference>
<evidence type="ECO:0000256" key="6">
    <source>
        <dbReference type="ARBA" id="ARBA00022833"/>
    </source>
</evidence>
<dbReference type="Gene3D" id="2.10.230.10">
    <property type="entry name" value="Heat shock protein DnaJ, cysteine-rich domain"/>
    <property type="match status" value="1"/>
</dbReference>
<dbReference type="GO" id="GO:0042026">
    <property type="term" value="P:protein refolding"/>
    <property type="evidence" value="ECO:0007669"/>
    <property type="project" value="TreeGrafter"/>
</dbReference>
<dbReference type="PROSITE" id="PS51188">
    <property type="entry name" value="ZF_CR"/>
    <property type="match status" value="1"/>
</dbReference>
<dbReference type="SUPFAM" id="SSF57938">
    <property type="entry name" value="DnaJ/Hsp40 cysteine-rich domain"/>
    <property type="match status" value="1"/>
</dbReference>
<evidence type="ECO:0000256" key="8">
    <source>
        <dbReference type="ARBA" id="ARBA00023186"/>
    </source>
</evidence>
<evidence type="ECO:0000256" key="5">
    <source>
        <dbReference type="ARBA" id="ARBA00022771"/>
    </source>
</evidence>
<evidence type="ECO:0000256" key="9">
    <source>
        <dbReference type="ARBA" id="ARBA00061004"/>
    </source>
</evidence>
<dbReference type="Pfam" id="PF00226">
    <property type="entry name" value="DnaJ"/>
    <property type="match status" value="1"/>
</dbReference>
<evidence type="ECO:0000256" key="11">
    <source>
        <dbReference type="HAMAP-Rule" id="MF_01152"/>
    </source>
</evidence>
<dbReference type="FunFam" id="1.10.287.110:FF:000031">
    <property type="entry name" value="Molecular chaperone DnaJ"/>
    <property type="match status" value="1"/>
</dbReference>
<dbReference type="Pfam" id="PF01556">
    <property type="entry name" value="DnaJ_C"/>
    <property type="match status" value="1"/>
</dbReference>
<dbReference type="Gene3D" id="1.10.287.110">
    <property type="entry name" value="DnaJ domain"/>
    <property type="match status" value="1"/>
</dbReference>
<keyword evidence="1 11" id="KW-0963">Cytoplasm</keyword>
<dbReference type="SUPFAM" id="SSF49493">
    <property type="entry name" value="HSP40/DnaJ peptide-binding domain"/>
    <property type="match status" value="2"/>
</dbReference>
<keyword evidence="6 11" id="KW-0862">Zinc</keyword>
<evidence type="ECO:0000256" key="4">
    <source>
        <dbReference type="ARBA" id="ARBA00022737"/>
    </source>
</evidence>
<feature type="binding site" evidence="11">
    <location>
        <position position="168"/>
    </location>
    <ligand>
        <name>Zn(2+)</name>
        <dbReference type="ChEBI" id="CHEBI:29105"/>
        <label>2</label>
    </ligand>
</feature>
<protein>
    <recommendedName>
        <fullName evidence="10 11">Chaperone protein DnaJ</fullName>
    </recommendedName>
</protein>
<feature type="binding site" evidence="11">
    <location>
        <position position="195"/>
    </location>
    <ligand>
        <name>Zn(2+)</name>
        <dbReference type="ChEBI" id="CHEBI:29105"/>
        <label>2</label>
    </ligand>
</feature>
<name>A0AAI8AM88_MESHY</name>
<evidence type="ECO:0000259" key="13">
    <source>
        <dbReference type="PROSITE" id="PS50076"/>
    </source>
</evidence>
<feature type="binding site" evidence="11">
    <location>
        <position position="198"/>
    </location>
    <ligand>
        <name>Zn(2+)</name>
        <dbReference type="ChEBI" id="CHEBI:29105"/>
        <label>2</label>
    </ligand>
</feature>
<dbReference type="GO" id="GO:0008270">
    <property type="term" value="F:zinc ion binding"/>
    <property type="evidence" value="ECO:0007669"/>
    <property type="project" value="UniProtKB-UniRule"/>
</dbReference>
<dbReference type="GO" id="GO:0009408">
    <property type="term" value="P:response to heat"/>
    <property type="evidence" value="ECO:0007669"/>
    <property type="project" value="InterPro"/>
</dbReference>
<keyword evidence="7 11" id="KW-0346">Stress response</keyword>
<dbReference type="InterPro" id="IPR001305">
    <property type="entry name" value="HSP_DnaJ_Cys-rich_dom"/>
</dbReference>
<evidence type="ECO:0000256" key="1">
    <source>
        <dbReference type="ARBA" id="ARBA00022490"/>
    </source>
</evidence>
<dbReference type="PRINTS" id="PR00625">
    <property type="entry name" value="JDOMAIN"/>
</dbReference>
<evidence type="ECO:0000256" key="2">
    <source>
        <dbReference type="ARBA" id="ARBA00022705"/>
    </source>
</evidence>
<dbReference type="GO" id="GO:0005524">
    <property type="term" value="F:ATP binding"/>
    <property type="evidence" value="ECO:0007669"/>
    <property type="project" value="InterPro"/>
</dbReference>
<accession>A0AAI8AM88</accession>
<dbReference type="CDD" id="cd06257">
    <property type="entry name" value="DnaJ"/>
    <property type="match status" value="1"/>
</dbReference>
<dbReference type="PANTHER" id="PTHR43096">
    <property type="entry name" value="DNAJ HOMOLOG 1, MITOCHONDRIAL-RELATED"/>
    <property type="match status" value="1"/>
</dbReference>
<comment type="subcellular location">
    <subcellularLocation>
        <location evidence="11">Cytoplasm</location>
    </subcellularLocation>
</comment>
<feature type="zinc finger region" description="CR-type" evidence="12">
    <location>
        <begin position="138"/>
        <end position="221"/>
    </location>
</feature>
<dbReference type="GO" id="GO:0031072">
    <property type="term" value="F:heat shock protein binding"/>
    <property type="evidence" value="ECO:0007669"/>
    <property type="project" value="InterPro"/>
</dbReference>
<dbReference type="InterPro" id="IPR012724">
    <property type="entry name" value="DnaJ"/>
</dbReference>
<keyword evidence="8 11" id="KW-0143">Chaperone</keyword>